<feature type="compositionally biased region" description="Polar residues" evidence="4">
    <location>
        <begin position="1047"/>
        <end position="1057"/>
    </location>
</feature>
<feature type="compositionally biased region" description="Polar residues" evidence="4">
    <location>
        <begin position="962"/>
        <end position="971"/>
    </location>
</feature>
<feature type="region of interest" description="Disordered" evidence="4">
    <location>
        <begin position="150"/>
        <end position="177"/>
    </location>
</feature>
<feature type="compositionally biased region" description="Low complexity" evidence="4">
    <location>
        <begin position="1306"/>
        <end position="1316"/>
    </location>
</feature>
<reference evidence="5" key="1">
    <citation type="submission" date="2020-04" db="EMBL/GenBank/DDBJ databases">
        <authorList>
            <person name="Alioto T."/>
            <person name="Alioto T."/>
            <person name="Gomez Garrido J."/>
        </authorList>
    </citation>
    <scope>NUCLEOTIDE SEQUENCE</scope>
    <source>
        <strain evidence="5">A484AB</strain>
    </source>
</reference>
<dbReference type="SUPFAM" id="SSF50156">
    <property type="entry name" value="PDZ domain-like"/>
    <property type="match status" value="1"/>
</dbReference>
<feature type="compositionally biased region" description="Basic residues" evidence="4">
    <location>
        <begin position="1260"/>
        <end position="1269"/>
    </location>
</feature>
<organism evidence="5 6">
    <name type="scientific">Paramuricea clavata</name>
    <name type="common">Red gorgonian</name>
    <name type="synonym">Violescent sea-whip</name>
    <dbReference type="NCBI Taxonomy" id="317549"/>
    <lineage>
        <taxon>Eukaryota</taxon>
        <taxon>Metazoa</taxon>
        <taxon>Cnidaria</taxon>
        <taxon>Anthozoa</taxon>
        <taxon>Octocorallia</taxon>
        <taxon>Malacalcyonacea</taxon>
        <taxon>Plexauridae</taxon>
        <taxon>Paramuricea</taxon>
    </lineage>
</organism>
<feature type="compositionally biased region" description="Polar residues" evidence="4">
    <location>
        <begin position="1474"/>
        <end position="1494"/>
    </location>
</feature>
<feature type="region of interest" description="Disordered" evidence="4">
    <location>
        <begin position="1130"/>
        <end position="1182"/>
    </location>
</feature>
<dbReference type="InterPro" id="IPR035974">
    <property type="entry name" value="Rap/Ran-GAP_sf"/>
</dbReference>
<feature type="compositionally biased region" description="Polar residues" evidence="4">
    <location>
        <begin position="1372"/>
        <end position="1389"/>
    </location>
</feature>
<evidence type="ECO:0000256" key="4">
    <source>
        <dbReference type="SAM" id="MobiDB-lite"/>
    </source>
</evidence>
<accession>A0A6S7G7N8</accession>
<keyword evidence="3" id="KW-0175">Coiled coil</keyword>
<feature type="compositionally biased region" description="Basic and acidic residues" evidence="4">
    <location>
        <begin position="972"/>
        <end position="985"/>
    </location>
</feature>
<feature type="region of interest" description="Disordered" evidence="4">
    <location>
        <begin position="1247"/>
        <end position="1423"/>
    </location>
</feature>
<proteinExistence type="predicted"/>
<evidence type="ECO:0000313" key="5">
    <source>
        <dbReference type="EMBL" id="CAB3981571.1"/>
    </source>
</evidence>
<dbReference type="FunFam" id="3.40.50.11210:FF:000002">
    <property type="entry name" value="Signal-induced proliferation-associated 1-like protein 1"/>
    <property type="match status" value="1"/>
</dbReference>
<gene>
    <name evidence="5" type="ORF">PACLA_8A006228</name>
</gene>
<keyword evidence="6" id="KW-1185">Reference proteome</keyword>
<dbReference type="Proteomes" id="UP001152795">
    <property type="component" value="Unassembled WGS sequence"/>
</dbReference>
<dbReference type="GO" id="GO:0005737">
    <property type="term" value="C:cytoplasm"/>
    <property type="evidence" value="ECO:0007669"/>
    <property type="project" value="TreeGrafter"/>
</dbReference>
<evidence type="ECO:0000256" key="3">
    <source>
        <dbReference type="ARBA" id="ARBA00023054"/>
    </source>
</evidence>
<dbReference type="OrthoDB" id="2499658at2759"/>
<name>A0A6S7G7N8_PARCT</name>
<dbReference type="Pfam" id="PF02145">
    <property type="entry name" value="Rap_GAP"/>
    <property type="match status" value="1"/>
</dbReference>
<feature type="compositionally biased region" description="Pro residues" evidence="4">
    <location>
        <begin position="1148"/>
        <end position="1159"/>
    </location>
</feature>
<dbReference type="PROSITE" id="PS50106">
    <property type="entry name" value="PDZ"/>
    <property type="match status" value="1"/>
</dbReference>
<keyword evidence="2" id="KW-0597">Phosphoprotein</keyword>
<comment type="caution">
    <text evidence="5">The sequence shown here is derived from an EMBL/GenBank/DDBJ whole genome shotgun (WGS) entry which is preliminary data.</text>
</comment>
<dbReference type="InterPro" id="IPR036034">
    <property type="entry name" value="PDZ_sf"/>
</dbReference>
<dbReference type="SMART" id="SM00228">
    <property type="entry name" value="PDZ"/>
    <property type="match status" value="1"/>
</dbReference>
<dbReference type="InterPro" id="IPR000331">
    <property type="entry name" value="Rap/Ran_GAP_dom"/>
</dbReference>
<feature type="region of interest" description="Disordered" evidence="4">
    <location>
        <begin position="1633"/>
        <end position="1654"/>
    </location>
</feature>
<dbReference type="PANTHER" id="PTHR15711:SF22">
    <property type="entry name" value="RAP-GAP DOMAIN-CONTAINING PROTEIN"/>
    <property type="match status" value="1"/>
</dbReference>
<dbReference type="Gene3D" id="3.40.50.11210">
    <property type="entry name" value="Rap/Ran-GAP"/>
    <property type="match status" value="1"/>
</dbReference>
<evidence type="ECO:0000256" key="2">
    <source>
        <dbReference type="ARBA" id="ARBA00022553"/>
    </source>
</evidence>
<dbReference type="GO" id="GO:0005096">
    <property type="term" value="F:GTPase activator activity"/>
    <property type="evidence" value="ECO:0007669"/>
    <property type="project" value="UniProtKB-KW"/>
</dbReference>
<protein>
    <submittedName>
        <fullName evidence="5">Signal-induced proliferation-associated 1 2 isoform X1</fullName>
    </submittedName>
</protein>
<keyword evidence="1" id="KW-0343">GTPase activation</keyword>
<feature type="compositionally biased region" description="Polar residues" evidence="4">
    <location>
        <begin position="1281"/>
        <end position="1297"/>
    </location>
</feature>
<dbReference type="InterPro" id="IPR050989">
    <property type="entry name" value="Rap1_Ran_GAP"/>
</dbReference>
<dbReference type="SUPFAM" id="SSF111347">
    <property type="entry name" value="Rap/Ran-GAP"/>
    <property type="match status" value="1"/>
</dbReference>
<dbReference type="InterPro" id="IPR001478">
    <property type="entry name" value="PDZ"/>
</dbReference>
<feature type="region of interest" description="Disordered" evidence="4">
    <location>
        <begin position="962"/>
        <end position="1116"/>
    </location>
</feature>
<dbReference type="PROSITE" id="PS50085">
    <property type="entry name" value="RAPGAP"/>
    <property type="match status" value="1"/>
</dbReference>
<feature type="compositionally biased region" description="Basic and acidic residues" evidence="4">
    <location>
        <begin position="1079"/>
        <end position="1099"/>
    </location>
</feature>
<dbReference type="PANTHER" id="PTHR15711">
    <property type="entry name" value="RAP GTPASE-ACTIVATING PROTEIN"/>
    <property type="match status" value="1"/>
</dbReference>
<evidence type="ECO:0000313" key="6">
    <source>
        <dbReference type="Proteomes" id="UP001152795"/>
    </source>
</evidence>
<feature type="compositionally biased region" description="Polar residues" evidence="4">
    <location>
        <begin position="986"/>
        <end position="1000"/>
    </location>
</feature>
<dbReference type="EMBL" id="CACRXK020000404">
    <property type="protein sequence ID" value="CAB3981571.1"/>
    <property type="molecule type" value="Genomic_DNA"/>
</dbReference>
<dbReference type="GO" id="GO:0051056">
    <property type="term" value="P:regulation of small GTPase mediated signal transduction"/>
    <property type="evidence" value="ECO:0007669"/>
    <property type="project" value="InterPro"/>
</dbReference>
<sequence>MHLEMSKTQQSRVNMSSKRQGIVYNGDEQTSQFDGLPTSLVRGYNYSTGHNGESNASNLVKYNKEDETRKSTGSIHNFGPNQEYIHVRSSSDTSEINMMPASYATRMNDEKNGERPERPTSGDNFQAIIQRFENASFQGQLGQRLTNLTTKKGNDRTDWGGSKLFKSPRTSGTASPISDKKAYLNLKRKGSLKASAARKSKSDERGIIIDERNWEKPRKAFAHYDVQSAAFDFEIIANNISKSGDCLRRKNTITGASAASGRETAAVIADKSQAIETTCSTNEEQGDNKTNELVLSCPYFRNELGGEQDEIFGEFKYNSSYKTSNVQKSSNKRHSTLDVVLTAYDSIRRGQAFSATGVTILDSHMAHGEGNEPADLCSMEDRKMFEHVDHGAFYYRHYFLGQDHVNYVGEDDKFGAMAISYKREKTEIPLNNEDDVTISQYEYRVIVRTSEMETLRGSVLEEGIPSTSRHNTARGLPPKDILEYVCPEININSLRLAAGGPKVPEILLKLDEQGVTRQHKIGILYCKAGQSTEEEMYNNEESGPAFNEFMDLIGERVVLKGFEGYRAQLDNRNDSTGVYSLYRTFRGREVMFHVSTMLPWTPNNRQQLLRKRHIGNDIVTIVFQEPGALQFTPKNIRSHFQHVFILVRVFEPCTPNTRYQVAVSRSKDVPAFGPPIPAEGVFTNMEGFKTFLITKLINAENAAHKSDKFRAMAVRTRHEYLKDLVTNYMTSTTVETGAKFGKFSLGSKKKEKNHPNINPEIRSKGGLSWDVEVEDHRIMTMIKCFLVLSVESFVLIDVTTREAIFYIPCKAIIGWTPMSRKLKIFHGVGDCLVLNLPSPEDIPSIVRRLEMVTIGCQTISMTLRRHNNGQLGFNVHNEGMVVDVEQNGLAQVAGLRQSSRLVEISSQAVAMMSYEDMIAELRRPGHVPVVVIPPFPSGKPRKGVQLAAVNYNATAESLSTFRASKSQQSLDRSPHSSIHEAEHSHYSSTSTVRVFDSTQDLPPKDVDETKANGTPWIRRPGSPANSEDKYSEHDSPVRSGYTHERNTSSNYGSSYTLTGKRPGNDANGGETVLSLKYIPRPDHSTPRTAENRRIDEYKSPESQTRTYLYTRTPPKDKRAAADLLQSKLSAHTRTDPGHPRNFHRAPPYTGPKPYRPPEYTPQDERRANHQHKPIPLKKPTGLEGLHPQLEIFHSRSKSEPWDPGYTQDGLRRTYKETTLGPHITTVETFRDSYDNAMSDTVDQIEKAFGGPSAHTDHSPSTRRTRKNRRPPAVPRLVDSENYLSSTSNESLPTSEPYSDSERERSSSGPKKPVSSKRLVSKKIGVRAEITSTTAKSPGAIDTHNTREVGSQSIQSSTTVFVRSKSNEAPAENTGSLKRTPRGQSNTLPRTVNREEVTISRENPGASTPRKRQGLIREHSQTDNAYVYSPRPFHMQGVHTRGASLETEAFQFPDPDTRRIRDEKQKVVSQTKICLMSPTGSTAQQSGENSVQGSARSPRVPEKDTRSNKVPYFVKNKQHAGITPELVDERISKIAGKQRSKSSPDAGRRQSREGDPTSNRRTPGDGAQIKQYDSQSSLSKDSKGDPLLSEVSYLLSATDAMSKDASSTLAHTEKMLASWEKVLLKTKDEIDGGHVKKMTHSNTTSNLRTRLPSDGTPITVTMGLGKAAMNSAPRRHSFDERILSLNNTPVESKESMSSSRQTLLSSKDGFYRIFELESKVTELSFFLQKEREENIELKRKLMKLEKGRTSRR</sequence>
<dbReference type="Gene3D" id="2.30.42.10">
    <property type="match status" value="1"/>
</dbReference>
<feature type="compositionally biased region" description="Basic and acidic residues" evidence="4">
    <location>
        <begin position="1026"/>
        <end position="1046"/>
    </location>
</feature>
<feature type="region of interest" description="Disordered" evidence="4">
    <location>
        <begin position="1533"/>
        <end position="1584"/>
    </location>
</feature>
<feature type="compositionally biased region" description="Basic and acidic residues" evidence="4">
    <location>
        <begin position="1545"/>
        <end position="1554"/>
    </location>
</feature>
<feature type="compositionally biased region" description="Polar residues" evidence="4">
    <location>
        <begin position="1100"/>
        <end position="1109"/>
    </location>
</feature>
<evidence type="ECO:0000256" key="1">
    <source>
        <dbReference type="ARBA" id="ARBA00022468"/>
    </source>
</evidence>
<feature type="compositionally biased region" description="Polar residues" evidence="4">
    <location>
        <begin position="1347"/>
        <end position="1360"/>
    </location>
</feature>
<feature type="region of interest" description="Disordered" evidence="4">
    <location>
        <begin position="1474"/>
        <end position="1516"/>
    </location>
</feature>
<dbReference type="Gene3D" id="6.10.140.210">
    <property type="match status" value="1"/>
</dbReference>